<gene>
    <name evidence="2" type="ORF">Q644_14035</name>
</gene>
<keyword evidence="1" id="KW-0812">Transmembrane</keyword>
<name>U4VAE2_9HYPH</name>
<organism evidence="2 3">
    <name type="scientific">Brucella intermedia 229E</name>
    <dbReference type="NCBI Taxonomy" id="1337887"/>
    <lineage>
        <taxon>Bacteria</taxon>
        <taxon>Pseudomonadati</taxon>
        <taxon>Pseudomonadota</taxon>
        <taxon>Alphaproteobacteria</taxon>
        <taxon>Hyphomicrobiales</taxon>
        <taxon>Brucellaceae</taxon>
        <taxon>Brucella/Ochrobactrum group</taxon>
        <taxon>Brucella</taxon>
    </lineage>
</organism>
<feature type="transmembrane region" description="Helical" evidence="1">
    <location>
        <begin position="52"/>
        <end position="73"/>
    </location>
</feature>
<feature type="transmembrane region" description="Helical" evidence="1">
    <location>
        <begin position="138"/>
        <end position="157"/>
    </location>
</feature>
<dbReference type="PANTHER" id="PTHR34989">
    <property type="entry name" value="PROTEIN HDED"/>
    <property type="match status" value="1"/>
</dbReference>
<dbReference type="GO" id="GO:0005886">
    <property type="term" value="C:plasma membrane"/>
    <property type="evidence" value="ECO:0007669"/>
    <property type="project" value="TreeGrafter"/>
</dbReference>
<proteinExistence type="predicted"/>
<dbReference type="AlphaFoldDB" id="U4VAE2"/>
<dbReference type="EMBL" id="ASXJ01000050">
    <property type="protein sequence ID" value="ERM02950.1"/>
    <property type="molecule type" value="Genomic_DNA"/>
</dbReference>
<feature type="transmembrane region" description="Helical" evidence="1">
    <location>
        <begin position="80"/>
        <end position="99"/>
    </location>
</feature>
<accession>U4VAE2</accession>
<dbReference type="PANTHER" id="PTHR34989:SF1">
    <property type="entry name" value="PROTEIN HDED"/>
    <property type="match status" value="1"/>
</dbReference>
<dbReference type="Proteomes" id="UP000016842">
    <property type="component" value="Unassembled WGS sequence"/>
</dbReference>
<dbReference type="Pfam" id="PF03729">
    <property type="entry name" value="DUF308"/>
    <property type="match status" value="1"/>
</dbReference>
<feature type="transmembrane region" description="Helical" evidence="1">
    <location>
        <begin position="163"/>
        <end position="187"/>
    </location>
</feature>
<comment type="caution">
    <text evidence="2">The sequence shown here is derived from an EMBL/GenBank/DDBJ whole genome shotgun (WGS) entry which is preliminary data.</text>
</comment>
<dbReference type="InterPro" id="IPR052712">
    <property type="entry name" value="Acid_resist_chaperone_HdeD"/>
</dbReference>
<keyword evidence="1" id="KW-0472">Membrane</keyword>
<feature type="transmembrane region" description="Helical" evidence="1">
    <location>
        <begin position="21"/>
        <end position="46"/>
    </location>
</feature>
<evidence type="ECO:0000256" key="1">
    <source>
        <dbReference type="SAM" id="Phobius"/>
    </source>
</evidence>
<reference evidence="2 3" key="1">
    <citation type="journal article" date="2014" name="FEMS Microbiol. Lett.">
        <title>Genome sequencing analysis reveals virulence-related gene content of Ochrobactrum intermedium strain 229E, a urease-positive strain isolated from the human gastric niche.</title>
        <authorList>
            <person name="Kulkarni G.J."/>
            <person name="Shetty S."/>
            <person name="Dharne M.S."/>
            <person name="Shouche Y.S."/>
        </authorList>
    </citation>
    <scope>NUCLEOTIDE SEQUENCE [LARGE SCALE GENOMIC DNA]</scope>
    <source>
        <strain evidence="2 3">229E</strain>
    </source>
</reference>
<protein>
    <submittedName>
        <fullName evidence="2">HdeD protein</fullName>
    </submittedName>
</protein>
<evidence type="ECO:0000313" key="3">
    <source>
        <dbReference type="Proteomes" id="UP000016842"/>
    </source>
</evidence>
<evidence type="ECO:0000313" key="2">
    <source>
        <dbReference type="EMBL" id="ERM02950.1"/>
    </source>
</evidence>
<keyword evidence="1" id="KW-1133">Transmembrane helix</keyword>
<feature type="transmembrane region" description="Helical" evidence="1">
    <location>
        <begin position="105"/>
        <end position="126"/>
    </location>
</feature>
<dbReference type="InterPro" id="IPR005325">
    <property type="entry name" value="DUF308_memb"/>
</dbReference>
<dbReference type="PATRIC" id="fig|1337887.3.peg.1058"/>
<sequence length="190" mass="20051">MATAHNDIDRPTFPAELSSKWGGWFLALGGVALLILGGIAFGNLVLATVVSVYYVGLMMLIGGAMEIVHAFGVKTWGGSFFFWLLSGLLYTAAGIVAFINPVLAAGVLTFLLAAALLGSGAFRIWLGFKSKPSAGWGWIVAGGVVTLLLGLIIAIKWPVNSLFVLGLFLAIDLIFQGWSFIAFGLGIKSR</sequence>